<reference evidence="10" key="1">
    <citation type="journal article" date="2018" name="Genome Biol.">
        <title>SKESA: strategic k-mer extension for scrupulous assemblies.</title>
        <authorList>
            <person name="Souvorov A."/>
            <person name="Agarwala R."/>
            <person name="Lipman D.J."/>
        </authorList>
    </citation>
    <scope>NUCLEOTIDE SEQUENCE</scope>
    <source>
        <strain evidence="12">NCTR-SF22</strain>
        <strain evidence="10">Salmonella enterica</strain>
    </source>
</reference>
<evidence type="ECO:0000313" key="5">
    <source>
        <dbReference type="EMBL" id="HAB3710710.1"/>
    </source>
</evidence>
<name>A0A5I8XAZ3_SALET</name>
<feature type="transmembrane region" description="Helical" evidence="1">
    <location>
        <begin position="6"/>
        <end position="26"/>
    </location>
</feature>
<proteinExistence type="predicted"/>
<dbReference type="EMBL" id="DAAGWM010000026">
    <property type="protein sequence ID" value="HAB4838514.1"/>
    <property type="molecule type" value="Genomic_DNA"/>
</dbReference>
<dbReference type="EMBL" id="DAAHHJ010000028">
    <property type="protein sequence ID" value="HAB6095720.1"/>
    <property type="molecule type" value="Genomic_DNA"/>
</dbReference>
<evidence type="ECO:0000313" key="4">
    <source>
        <dbReference type="EMBL" id="HAB3701547.1"/>
    </source>
</evidence>
<dbReference type="EMBL" id="DAAHGH010000028">
    <property type="protein sequence ID" value="HAB5987703.1"/>
    <property type="molecule type" value="Genomic_DNA"/>
</dbReference>
<dbReference type="EMBL" id="DAAGMS010000029">
    <property type="protein sequence ID" value="HAB3701547.1"/>
    <property type="molecule type" value="Genomic_DNA"/>
</dbReference>
<dbReference type="EMBL" id="DAAFUW010000027">
    <property type="protein sequence ID" value="HAB1459795.1"/>
    <property type="molecule type" value="Genomic_DNA"/>
</dbReference>
<evidence type="ECO:0000313" key="3">
    <source>
        <dbReference type="EMBL" id="HAB1459795.1"/>
    </source>
</evidence>
<evidence type="ECO:0000313" key="9">
    <source>
        <dbReference type="EMBL" id="HAB6095720.1"/>
    </source>
</evidence>
<protein>
    <submittedName>
        <fullName evidence="10">Uncharacterized protein</fullName>
    </submittedName>
</protein>
<feature type="transmembrane region" description="Helical" evidence="1">
    <location>
        <begin position="38"/>
        <end position="58"/>
    </location>
</feature>
<evidence type="ECO:0000313" key="6">
    <source>
        <dbReference type="EMBL" id="HAB4337274.1"/>
    </source>
</evidence>
<accession>A0A5I8XAZ3</accession>
<gene>
    <name evidence="2" type="ORF">GB124_21670</name>
    <name evidence="8" type="ORF">GB355_21670</name>
    <name evidence="11" type="ORF">GB421_21195</name>
    <name evidence="9" type="ORF">GB623_21550</name>
    <name evidence="5" type="ORF">GBV40_22925</name>
    <name evidence="10" type="ORF">GBV66_21070</name>
    <name evidence="4" type="ORF">GBV92_21695</name>
    <name evidence="3" type="ORF">GBX10_21350</name>
    <name evidence="6" type="ORF">GBY24_21310</name>
    <name evidence="7" type="ORF">GBZ03_21650</name>
    <name evidence="12" type="ORF">GND64_003921</name>
</gene>
<organism evidence="10">
    <name type="scientific">Salmonella enterica subsp. enterica serovar Choleraesuis</name>
    <dbReference type="NCBI Taxonomy" id="119912"/>
    <lineage>
        <taxon>Bacteria</taxon>
        <taxon>Pseudomonadati</taxon>
        <taxon>Pseudomonadota</taxon>
        <taxon>Gammaproteobacteria</taxon>
        <taxon>Enterobacterales</taxon>
        <taxon>Enterobacteriaceae</taxon>
        <taxon>Salmonella</taxon>
    </lineage>
</organism>
<sequence length="62" mass="7694">MFFLILVWMIFIFLKVYIYFFFFDICLFMCKNICIADILIFCVVAIFYAEFCMANRFLPYFF</sequence>
<dbReference type="EMBL" id="DAAGMU010000048">
    <property type="protein sequence ID" value="HAB3710710.1"/>
    <property type="molecule type" value="Genomic_DNA"/>
</dbReference>
<keyword evidence="1" id="KW-0472">Membrane</keyword>
<keyword evidence="1" id="KW-0812">Transmembrane</keyword>
<evidence type="ECO:0000313" key="12">
    <source>
        <dbReference type="EMBL" id="HAF7594460.1"/>
    </source>
</evidence>
<evidence type="ECO:0000313" key="10">
    <source>
        <dbReference type="EMBL" id="HAB6154363.1"/>
    </source>
</evidence>
<dbReference type="AlphaFoldDB" id="A0A5I8XAZ3"/>
<dbReference type="EMBL" id="DAAFPX010000031">
    <property type="protein sequence ID" value="HAB1018466.1"/>
    <property type="molecule type" value="Genomic_DNA"/>
</dbReference>
<dbReference type="EMBL" id="DAAHHF010000024">
    <property type="protein sequence ID" value="HAB6154363.1"/>
    <property type="molecule type" value="Genomic_DNA"/>
</dbReference>
<evidence type="ECO:0000313" key="7">
    <source>
        <dbReference type="EMBL" id="HAB4838514.1"/>
    </source>
</evidence>
<keyword evidence="1" id="KW-1133">Transmembrane helix</keyword>
<reference evidence="10" key="2">
    <citation type="submission" date="2019-10" db="EMBL/GenBank/DDBJ databases">
        <authorList>
            <consortium name="NCBI Pathogen Detection Project"/>
        </authorList>
    </citation>
    <scope>NUCLEOTIDE SEQUENCE</scope>
    <source>
        <strain evidence="12">NCTR-SF22</strain>
        <strain evidence="10">Salmonella enterica</strain>
    </source>
</reference>
<evidence type="ECO:0000256" key="1">
    <source>
        <dbReference type="SAM" id="Phobius"/>
    </source>
</evidence>
<comment type="caution">
    <text evidence="10">The sequence shown here is derived from an EMBL/GenBank/DDBJ whole genome shotgun (WGS) entry which is preliminary data.</text>
</comment>
<evidence type="ECO:0000313" key="11">
    <source>
        <dbReference type="EMBL" id="HAB6163107.1"/>
    </source>
</evidence>
<dbReference type="EMBL" id="DAAHIO010000026">
    <property type="protein sequence ID" value="HAB6163107.1"/>
    <property type="molecule type" value="Genomic_DNA"/>
</dbReference>
<dbReference type="EMBL" id="DAAGSC010000028">
    <property type="protein sequence ID" value="HAB4337274.1"/>
    <property type="molecule type" value="Genomic_DNA"/>
</dbReference>
<evidence type="ECO:0000313" key="8">
    <source>
        <dbReference type="EMBL" id="HAB5987703.1"/>
    </source>
</evidence>
<dbReference type="EMBL" id="DAAWEV010000029">
    <property type="protein sequence ID" value="HAF7594460.1"/>
    <property type="molecule type" value="Genomic_DNA"/>
</dbReference>
<evidence type="ECO:0000313" key="2">
    <source>
        <dbReference type="EMBL" id="HAB1018466.1"/>
    </source>
</evidence>